<organism evidence="1 2">
    <name type="scientific">Brevibacillus gelatini</name>
    <dbReference type="NCBI Taxonomy" id="1655277"/>
    <lineage>
        <taxon>Bacteria</taxon>
        <taxon>Bacillati</taxon>
        <taxon>Bacillota</taxon>
        <taxon>Bacilli</taxon>
        <taxon>Bacillales</taxon>
        <taxon>Paenibacillaceae</taxon>
        <taxon>Brevibacillus</taxon>
    </lineage>
</organism>
<dbReference type="EMBL" id="RHHS01000028">
    <property type="protein sequence ID" value="RNB56540.1"/>
    <property type="molecule type" value="Genomic_DNA"/>
</dbReference>
<dbReference type="AlphaFoldDB" id="A0A3M8AZS6"/>
<evidence type="ECO:0000313" key="1">
    <source>
        <dbReference type="EMBL" id="RNB56540.1"/>
    </source>
</evidence>
<dbReference type="RefSeq" id="WP_122905004.1">
    <property type="nucleotide sequence ID" value="NZ_RHHS01000028.1"/>
</dbReference>
<name>A0A3M8AZS6_9BACL</name>
<sequence length="86" mass="10167">MKLIPVTLRDFPYLQPVEWTFKKKGYRGKVTFRRDTQTYVIEIESPKKYRSLDDGKEFTSLEEARKAAESKIDMFDTVFGRLLALK</sequence>
<accession>A0A3M8AZS6</accession>
<evidence type="ECO:0000313" key="2">
    <source>
        <dbReference type="Proteomes" id="UP000268829"/>
    </source>
</evidence>
<reference evidence="1 2" key="1">
    <citation type="submission" date="2018-10" db="EMBL/GenBank/DDBJ databases">
        <title>Phylogenomics of Brevibacillus.</title>
        <authorList>
            <person name="Dunlap C."/>
        </authorList>
    </citation>
    <scope>NUCLEOTIDE SEQUENCE [LARGE SCALE GENOMIC DNA]</scope>
    <source>
        <strain evidence="1 2">DSM 100115</strain>
    </source>
</reference>
<gene>
    <name evidence="1" type="ORF">EDM57_12090</name>
</gene>
<proteinExistence type="predicted"/>
<dbReference type="Proteomes" id="UP000268829">
    <property type="component" value="Unassembled WGS sequence"/>
</dbReference>
<protein>
    <submittedName>
        <fullName evidence="1">Uncharacterized protein</fullName>
    </submittedName>
</protein>
<keyword evidence="2" id="KW-1185">Reference proteome</keyword>
<comment type="caution">
    <text evidence="1">The sequence shown here is derived from an EMBL/GenBank/DDBJ whole genome shotgun (WGS) entry which is preliminary data.</text>
</comment>